<keyword evidence="8 11" id="KW-0119">Carbohydrate metabolism</keyword>
<dbReference type="GO" id="GO:0005737">
    <property type="term" value="C:cytoplasm"/>
    <property type="evidence" value="ECO:0007669"/>
    <property type="project" value="TreeGrafter"/>
</dbReference>
<evidence type="ECO:0000256" key="6">
    <source>
        <dbReference type="ARBA" id="ARBA00022679"/>
    </source>
</evidence>
<dbReference type="EMBL" id="CP000746">
    <property type="protein sequence ID" value="ABR73691.1"/>
    <property type="molecule type" value="Genomic_DNA"/>
</dbReference>
<dbReference type="FunFam" id="3.40.50.2000:FF:000807">
    <property type="entry name" value="Alpha-glucan phosphorylase 2, cytosolic"/>
    <property type="match status" value="1"/>
</dbReference>
<dbReference type="PANTHER" id="PTHR11468:SF25">
    <property type="entry name" value="MALTODEXTRIN PHOSPHORYLASE"/>
    <property type="match status" value="1"/>
</dbReference>
<dbReference type="PANTHER" id="PTHR11468">
    <property type="entry name" value="GLYCOGEN PHOSPHORYLASE"/>
    <property type="match status" value="1"/>
</dbReference>
<dbReference type="PROSITE" id="PS00102">
    <property type="entry name" value="PHOSPHORYLASE"/>
    <property type="match status" value="1"/>
</dbReference>
<dbReference type="CDD" id="cd04300">
    <property type="entry name" value="GT35_Glycogen_Phosphorylase"/>
    <property type="match status" value="1"/>
</dbReference>
<comment type="cofactor">
    <cofactor evidence="2 11">
        <name>pyridoxal 5'-phosphate</name>
        <dbReference type="ChEBI" id="CHEBI:597326"/>
    </cofactor>
</comment>
<evidence type="ECO:0000256" key="9">
    <source>
        <dbReference type="ARBA" id="ARBA00025174"/>
    </source>
</evidence>
<dbReference type="SMR" id="A6VL44"/>
<comment type="function">
    <text evidence="9">Phosphorylase is an important allosteric enzyme in carbohydrate metabolism. Enzymes from different sources differ in their regulatory mechanisms and in their natural substrates. However, all known phosphorylases share catalytic and structural properties.</text>
</comment>
<dbReference type="HOGENOM" id="CLU_010198_1_1_6"/>
<keyword evidence="7 10" id="KW-0663">Pyridoxal phosphate</keyword>
<dbReference type="InterPro" id="IPR000811">
    <property type="entry name" value="Glyco_trans_35"/>
</dbReference>
<evidence type="ECO:0000256" key="1">
    <source>
        <dbReference type="ARBA" id="ARBA00001275"/>
    </source>
</evidence>
<evidence type="ECO:0000256" key="10">
    <source>
        <dbReference type="PIRSR" id="PIRSR000460-1"/>
    </source>
</evidence>
<comment type="similarity">
    <text evidence="3 11">Belongs to the glycogen phosphorylase family.</text>
</comment>
<dbReference type="Proteomes" id="UP000001114">
    <property type="component" value="Chromosome"/>
</dbReference>
<evidence type="ECO:0000313" key="12">
    <source>
        <dbReference type="EMBL" id="ABR73691.1"/>
    </source>
</evidence>
<dbReference type="NCBIfam" id="TIGR02093">
    <property type="entry name" value="P_ylase"/>
    <property type="match status" value="1"/>
</dbReference>
<dbReference type="RefSeq" id="WP_011978966.1">
    <property type="nucleotide sequence ID" value="NC_009655.1"/>
</dbReference>
<dbReference type="GO" id="GO:0030170">
    <property type="term" value="F:pyridoxal phosphate binding"/>
    <property type="evidence" value="ECO:0007669"/>
    <property type="project" value="InterPro"/>
</dbReference>
<dbReference type="GO" id="GO:0005980">
    <property type="term" value="P:glycogen catabolic process"/>
    <property type="evidence" value="ECO:0007669"/>
    <property type="project" value="TreeGrafter"/>
</dbReference>
<accession>A6VL44</accession>
<comment type="function">
    <text evidence="11">Allosteric enzyme that catalyzes the rate-limiting step in glycogen catabolism, the phosphorolytic cleavage of glycogen to produce glucose-1-phosphate, and plays a central role in maintaining cellular and organismal glucose homeostasis.</text>
</comment>
<evidence type="ECO:0000256" key="4">
    <source>
        <dbReference type="ARBA" id="ARBA00022533"/>
    </source>
</evidence>
<proteinExistence type="inferred from homology"/>
<evidence type="ECO:0000256" key="5">
    <source>
        <dbReference type="ARBA" id="ARBA00022676"/>
    </source>
</evidence>
<keyword evidence="4" id="KW-0021">Allosteric enzyme</keyword>
<dbReference type="KEGG" id="asu:Asuc_0313"/>
<sequence length="789" mass="91029">MMFQSIVEKYCRYFDVANPKQFTLQQWYRIVAEGTLGLAYSQPAAKPEDSRHVNYLSMEFLVGRLTGNNLMNLGYYEQIRDYLKQYQVELVDVLEQERDPALGNGGLGRLAACFLDSMAALGQKATGYGLHYQYGLFKQSFAGGMQKETPDIWERDSYPWHRFNPSKTRIVCFGGKIKHIQGDNYEWSPKLRIQGKAFDLPVVGYRNNLIQPLRLWQADSDQSFNFDAFNEGKFLNADKTIVNAAALTQVLYPNDNHKAGQKLRLMQQYFHCACSVADILDRHFAEGYQLADFAKRQVIQLNDTHPTLAIPELMRLLLDDYHLTWDQAWDICTNTFAYTNHTLLPEALEQWDQRLFKRLLPRHYKIVEKINDIFHQKVRSEFGENSQVWEKLAILFDYRVRMANLCVVTCFRVNGVAQIHSDLLVTDLFPEYHKLFPGKFCNVTNGITPRRWIRRANPQLSDLLDRTLKQDWSKELELLAGVEKYVDDAGFREEYQRIKHHNKIVLADEINRTLDLKVNPDAIFDVQIKRFHEYKRQHLNLLNIIADYQSLKANPNQDYTPRVFVFAGKAAPGYYLAKNIIHAINNVADIINNDKQVNDRLQVAFLPDYRVSLAEKIIPAADVSEQISMAGKEASGTGNMKLALNGALTLGTLDGANVEIAEMVGEENIFIFGHTVDSVRELLAKGYRPKDYYKKDGVLKNAVDFLARGKASKGDREIFRLMLDSLLERDPFLVFADFYSYRCAQQKISNAYLNRDVWLRSAILNTARLGAFSSDRSIRDYQQRIWLNK</sequence>
<dbReference type="Gene3D" id="3.40.50.2000">
    <property type="entry name" value="Glycogen Phosphorylase B"/>
    <property type="match status" value="2"/>
</dbReference>
<evidence type="ECO:0000256" key="2">
    <source>
        <dbReference type="ARBA" id="ARBA00001933"/>
    </source>
</evidence>
<dbReference type="InterPro" id="IPR011833">
    <property type="entry name" value="Glycg_phsphrylas"/>
</dbReference>
<protein>
    <recommendedName>
        <fullName evidence="11">Alpha-1,4 glucan phosphorylase</fullName>
        <ecNumber evidence="11">2.4.1.1</ecNumber>
    </recommendedName>
</protein>
<name>A6VL44_ACTSZ</name>
<dbReference type="CAZy" id="GT35">
    <property type="family name" value="Glycosyltransferase Family 35"/>
</dbReference>
<dbReference type="eggNOG" id="COG0058">
    <property type="taxonomic scope" value="Bacteria"/>
</dbReference>
<dbReference type="SUPFAM" id="SSF53756">
    <property type="entry name" value="UDP-Glycosyltransferase/glycogen phosphorylase"/>
    <property type="match status" value="1"/>
</dbReference>
<gene>
    <name evidence="12" type="ordered locus">Asuc_0313</name>
</gene>
<dbReference type="InterPro" id="IPR035090">
    <property type="entry name" value="Pyridoxal_P_attach_site"/>
</dbReference>
<dbReference type="EC" id="2.4.1.1" evidence="11"/>
<feature type="modified residue" description="N6-(pyridoxal phosphate)lysine" evidence="10">
    <location>
        <position position="641"/>
    </location>
</feature>
<reference evidence="13" key="1">
    <citation type="journal article" date="2010" name="BMC Genomics">
        <title>A genomic perspective on the potential of Actinobacillus succinogenes for industrial succinate production.</title>
        <authorList>
            <person name="McKinlay J.B."/>
            <person name="Laivenieks M."/>
            <person name="Schindler B.D."/>
            <person name="McKinlay A.A."/>
            <person name="Siddaramappa S."/>
            <person name="Challacombe J.F."/>
            <person name="Lowry S.R."/>
            <person name="Clum A."/>
            <person name="Lapidus A.L."/>
            <person name="Burkhart K.B."/>
            <person name="Harkins V."/>
            <person name="Vieille C."/>
        </authorList>
    </citation>
    <scope>NUCLEOTIDE SEQUENCE [LARGE SCALE GENOMIC DNA]</scope>
    <source>
        <strain evidence="13">ATCC 55618 / DSM 22257 / CCUG 43843 / 130Z</strain>
    </source>
</reference>
<evidence type="ECO:0000256" key="8">
    <source>
        <dbReference type="ARBA" id="ARBA00023277"/>
    </source>
</evidence>
<dbReference type="AlphaFoldDB" id="A6VL44"/>
<dbReference type="OrthoDB" id="7229284at2"/>
<evidence type="ECO:0000256" key="11">
    <source>
        <dbReference type="RuleBase" id="RU000587"/>
    </source>
</evidence>
<dbReference type="Pfam" id="PF00343">
    <property type="entry name" value="Phosphorylase"/>
    <property type="match status" value="1"/>
</dbReference>
<keyword evidence="6 11" id="KW-0808">Transferase</keyword>
<keyword evidence="5 11" id="KW-0328">Glycosyltransferase</keyword>
<evidence type="ECO:0000313" key="13">
    <source>
        <dbReference type="Proteomes" id="UP000001114"/>
    </source>
</evidence>
<keyword evidence="13" id="KW-1185">Reference proteome</keyword>
<dbReference type="GO" id="GO:0008184">
    <property type="term" value="F:glycogen phosphorylase activity"/>
    <property type="evidence" value="ECO:0007669"/>
    <property type="project" value="InterPro"/>
</dbReference>
<dbReference type="STRING" id="339671.Asuc_0313"/>
<dbReference type="FunFam" id="3.40.50.2000:FF:000003">
    <property type="entry name" value="Alpha-1,4 glucan phosphorylase"/>
    <property type="match status" value="1"/>
</dbReference>
<organism evidence="12 13">
    <name type="scientific">Actinobacillus succinogenes (strain ATCC 55618 / DSM 22257 / CCUG 43843 / 130Z)</name>
    <dbReference type="NCBI Taxonomy" id="339671"/>
    <lineage>
        <taxon>Bacteria</taxon>
        <taxon>Pseudomonadati</taxon>
        <taxon>Pseudomonadota</taxon>
        <taxon>Gammaproteobacteria</taxon>
        <taxon>Pasteurellales</taxon>
        <taxon>Pasteurellaceae</taxon>
        <taxon>Actinobacillus</taxon>
    </lineage>
</organism>
<dbReference type="PIRSF" id="PIRSF000460">
    <property type="entry name" value="Pprylas_GlgP"/>
    <property type="match status" value="1"/>
</dbReference>
<comment type="catalytic activity">
    <reaction evidence="1 11">
        <text>[(1-&gt;4)-alpha-D-glucosyl](n) + phosphate = [(1-&gt;4)-alpha-D-glucosyl](n-1) + alpha-D-glucose 1-phosphate</text>
        <dbReference type="Rhea" id="RHEA:41732"/>
        <dbReference type="Rhea" id="RHEA-COMP:9584"/>
        <dbReference type="Rhea" id="RHEA-COMP:9586"/>
        <dbReference type="ChEBI" id="CHEBI:15444"/>
        <dbReference type="ChEBI" id="CHEBI:43474"/>
        <dbReference type="ChEBI" id="CHEBI:58601"/>
        <dbReference type="EC" id="2.4.1.1"/>
    </reaction>
</comment>
<evidence type="ECO:0000256" key="7">
    <source>
        <dbReference type="ARBA" id="ARBA00022898"/>
    </source>
</evidence>
<evidence type="ECO:0000256" key="3">
    <source>
        <dbReference type="ARBA" id="ARBA00006047"/>
    </source>
</evidence>